<protein>
    <recommendedName>
        <fullName evidence="1">Ricin B lectin domain-containing protein</fullName>
    </recommendedName>
</protein>
<comment type="caution">
    <text evidence="2">The sequence shown here is derived from an EMBL/GenBank/DDBJ whole genome shotgun (WGS) entry which is preliminary data.</text>
</comment>
<evidence type="ECO:0000313" key="2">
    <source>
        <dbReference type="EMBL" id="PNJ51920.1"/>
    </source>
</evidence>
<dbReference type="EMBL" id="NDHI03003435">
    <property type="protein sequence ID" value="PNJ51920.1"/>
    <property type="molecule type" value="Genomic_DNA"/>
</dbReference>
<dbReference type="InterPro" id="IPR000772">
    <property type="entry name" value="Ricin_B_lectin"/>
</dbReference>
<sequence length="70" mass="7629">MSETRSSYPPQLMKCHGSGGSQQWIFGKNNWPYQVSVGQCLRAVDPLGQKGSVAMAICDGSSSQQWHLEG</sequence>
<dbReference type="PROSITE" id="PS50231">
    <property type="entry name" value="RICIN_B_LECTIN"/>
    <property type="match status" value="1"/>
</dbReference>
<dbReference type="Gene3D" id="2.80.10.50">
    <property type="match status" value="1"/>
</dbReference>
<feature type="domain" description="Ricin B lectin" evidence="1">
    <location>
        <begin position="4"/>
        <end position="66"/>
    </location>
</feature>
<proteinExistence type="predicted"/>
<accession>A0A2J8V341</accession>
<name>A0A2J8V341_PONAB</name>
<dbReference type="InterPro" id="IPR035992">
    <property type="entry name" value="Ricin_B-like_lectins"/>
</dbReference>
<dbReference type="SUPFAM" id="SSF50370">
    <property type="entry name" value="Ricin B-like lectins"/>
    <property type="match status" value="1"/>
</dbReference>
<dbReference type="Pfam" id="PF00652">
    <property type="entry name" value="Ricin_B_lectin"/>
    <property type="match status" value="1"/>
</dbReference>
<reference evidence="2" key="1">
    <citation type="submission" date="2017-12" db="EMBL/GenBank/DDBJ databases">
        <title>High-resolution comparative analysis of great ape genomes.</title>
        <authorList>
            <person name="Pollen A."/>
            <person name="Hastie A."/>
            <person name="Hormozdiari F."/>
            <person name="Dougherty M."/>
            <person name="Liu R."/>
            <person name="Chaisson M."/>
            <person name="Hoppe E."/>
            <person name="Hill C."/>
            <person name="Pang A."/>
            <person name="Hillier L."/>
            <person name="Baker C."/>
            <person name="Armstrong J."/>
            <person name="Shendure J."/>
            <person name="Paten B."/>
            <person name="Wilson R."/>
            <person name="Chao H."/>
            <person name="Schneider V."/>
            <person name="Ventura M."/>
            <person name="Kronenberg Z."/>
            <person name="Murali S."/>
            <person name="Gordon D."/>
            <person name="Cantsilieris S."/>
            <person name="Munson K."/>
            <person name="Nelson B."/>
            <person name="Raja A."/>
            <person name="Underwood J."/>
            <person name="Diekhans M."/>
            <person name="Fiddes I."/>
            <person name="Haussler D."/>
            <person name="Eichler E."/>
        </authorList>
    </citation>
    <scope>NUCLEOTIDE SEQUENCE [LARGE SCALE GENOMIC DNA]</scope>
    <source>
        <strain evidence="2">Susie</strain>
    </source>
</reference>
<organism evidence="2">
    <name type="scientific">Pongo abelii</name>
    <name type="common">Sumatran orangutan</name>
    <name type="synonym">Pongo pygmaeus abelii</name>
    <dbReference type="NCBI Taxonomy" id="9601"/>
    <lineage>
        <taxon>Eukaryota</taxon>
        <taxon>Metazoa</taxon>
        <taxon>Chordata</taxon>
        <taxon>Craniata</taxon>
        <taxon>Vertebrata</taxon>
        <taxon>Euteleostomi</taxon>
        <taxon>Mammalia</taxon>
        <taxon>Eutheria</taxon>
        <taxon>Euarchontoglires</taxon>
        <taxon>Primates</taxon>
        <taxon>Haplorrhini</taxon>
        <taxon>Catarrhini</taxon>
        <taxon>Hominidae</taxon>
        <taxon>Pongo</taxon>
    </lineage>
</organism>
<dbReference type="AlphaFoldDB" id="A0A2J8V341"/>
<evidence type="ECO:0000259" key="1">
    <source>
        <dbReference type="Pfam" id="PF00652"/>
    </source>
</evidence>
<gene>
    <name evidence="2" type="ORF">CR201_G0022808</name>
</gene>